<evidence type="ECO:0000313" key="1">
    <source>
        <dbReference type="EMBL" id="UUX59351.1"/>
    </source>
</evidence>
<dbReference type="EMBL" id="CP102487">
    <property type="protein sequence ID" value="UUX59351.1"/>
    <property type="molecule type" value="Genomic_DNA"/>
</dbReference>
<dbReference type="RefSeq" id="WP_257745818.1">
    <property type="nucleotide sequence ID" value="NZ_CP102487.1"/>
</dbReference>
<gene>
    <name evidence="1" type="ORF">NUH22_01540</name>
</gene>
<reference evidence="1" key="1">
    <citation type="journal article" date="2022" name="Pest Manag. Sci.">
        <title>Glutamicibacter halophytocola-mediated host fitness of potato tuber moth on Solanaceae crops.</title>
        <authorList>
            <person name="Wang W."/>
            <person name="Xiao G."/>
            <person name="Du G."/>
            <person name="Chang L."/>
            <person name="Yang Y."/>
            <person name="Ye J."/>
            <person name="Chen B."/>
        </authorList>
    </citation>
    <scope>NUCLEOTIDE SEQUENCE</scope>
    <source>
        <strain evidence="1">S2</strain>
    </source>
</reference>
<dbReference type="AlphaFoldDB" id="A0AA95BQH5"/>
<protein>
    <submittedName>
        <fullName evidence="1">Uncharacterized protein</fullName>
    </submittedName>
</protein>
<sequence>MALCFAQPQMQYPGLASMALGAGLANFLAQIRHHGTEPHRAFRLAAATGYGQRPAIRLGQEPPGHKQQLVFLGILADAQLAISERRAIKAPGARALAIKYQTSHRIDTPRNTL</sequence>
<name>A0AA95BQH5_9MICC</name>
<evidence type="ECO:0000313" key="2">
    <source>
        <dbReference type="Proteomes" id="UP001060018"/>
    </source>
</evidence>
<accession>A0AA95BQH5</accession>
<organism evidence="1 2">
    <name type="scientific">Glutamicibacter halophytocola</name>
    <dbReference type="NCBI Taxonomy" id="1933880"/>
    <lineage>
        <taxon>Bacteria</taxon>
        <taxon>Bacillati</taxon>
        <taxon>Actinomycetota</taxon>
        <taxon>Actinomycetes</taxon>
        <taxon>Micrococcales</taxon>
        <taxon>Micrococcaceae</taxon>
        <taxon>Glutamicibacter</taxon>
    </lineage>
</organism>
<proteinExistence type="predicted"/>
<dbReference type="Proteomes" id="UP001060018">
    <property type="component" value="Chromosome"/>
</dbReference>